<sequence length="376" mass="42445">MKSCDDRYIWQAPDWPNWRFDLEVLVGPMAEVRRSLDLLLARMTAASPVQRDQLMLTAVAEEVVKTSEIESEQLDVALVRSSVARQLGTEVSRTGRMDPHVDGVVKMVLDASIRCTDAVSQERLVGWQAALFPLNRSFLARIKIGDWRDDVAGPMQVVSGPVGRQRVHFEAPPADRLATEMRQLLDWLNSASNEPPLIKAGIAHLWFVTLHPFEDGNGRVGRAICDLLLARADNSPQRFYSLSAQIRRERNAYYELLERSQKGSMDVTEWLIWFLDMVHRAVDQAHRTHDGILTKAHFWQKCADMPLNDRQVKVLNRLVDGFDGKLTCRKWAAIAKCSTVTALSDISDLVTRGLLLESATDGRSTSYVLPNKRQAD</sequence>
<evidence type="ECO:0000313" key="4">
    <source>
        <dbReference type="EMBL" id="AWI54816.1"/>
    </source>
</evidence>
<feature type="binding site" evidence="2">
    <location>
        <begin position="215"/>
        <end position="222"/>
    </location>
    <ligand>
        <name>ATP</name>
        <dbReference type="ChEBI" id="CHEBI:30616"/>
    </ligand>
</feature>
<dbReference type="EMBL" id="CP029210">
    <property type="protein sequence ID" value="AWI54816.1"/>
    <property type="molecule type" value="Genomic_DNA"/>
</dbReference>
<evidence type="ECO:0000313" key="5">
    <source>
        <dbReference type="Proteomes" id="UP000244892"/>
    </source>
</evidence>
<dbReference type="PANTHER" id="PTHR13504:SF33">
    <property type="entry name" value="FIC FAMILY PROTEIN"/>
    <property type="match status" value="1"/>
</dbReference>
<proteinExistence type="predicted"/>
<organism evidence="4 5">
    <name type="scientific">Aquabacterium olei</name>
    <dbReference type="NCBI Taxonomy" id="1296669"/>
    <lineage>
        <taxon>Bacteria</taxon>
        <taxon>Pseudomonadati</taxon>
        <taxon>Pseudomonadota</taxon>
        <taxon>Betaproteobacteria</taxon>
        <taxon>Burkholderiales</taxon>
        <taxon>Aquabacterium</taxon>
    </lineage>
</organism>
<dbReference type="Gene3D" id="1.10.3290.10">
    <property type="entry name" value="Fido-like domain"/>
    <property type="match status" value="1"/>
</dbReference>
<dbReference type="Pfam" id="PF13776">
    <property type="entry name" value="DUF4172"/>
    <property type="match status" value="1"/>
</dbReference>
<dbReference type="RefSeq" id="WP_109037865.1">
    <property type="nucleotide sequence ID" value="NZ_CP029210.1"/>
</dbReference>
<feature type="binding site" evidence="2">
    <location>
        <begin position="253"/>
        <end position="254"/>
    </location>
    <ligand>
        <name>ATP</name>
        <dbReference type="ChEBI" id="CHEBI:30616"/>
    </ligand>
</feature>
<dbReference type="OrthoDB" id="9813719at2"/>
<keyword evidence="5" id="KW-1185">Reference proteome</keyword>
<accession>A0A2U8FX49</accession>
<dbReference type="AlphaFoldDB" id="A0A2U8FX49"/>
<dbReference type="PROSITE" id="PS51459">
    <property type="entry name" value="FIDO"/>
    <property type="match status" value="1"/>
</dbReference>
<feature type="active site" evidence="1">
    <location>
        <position position="211"/>
    </location>
</feature>
<dbReference type="PANTHER" id="PTHR13504">
    <property type="entry name" value="FIDO DOMAIN-CONTAINING PROTEIN DDB_G0283145"/>
    <property type="match status" value="1"/>
</dbReference>
<dbReference type="Proteomes" id="UP000244892">
    <property type="component" value="Chromosome"/>
</dbReference>
<protein>
    <submittedName>
        <fullName evidence="4">DUF4172 domain-containing protein</fullName>
    </submittedName>
</protein>
<dbReference type="InterPro" id="IPR040198">
    <property type="entry name" value="Fido_containing"/>
</dbReference>
<evidence type="ECO:0000259" key="3">
    <source>
        <dbReference type="PROSITE" id="PS51459"/>
    </source>
</evidence>
<dbReference type="InterPro" id="IPR003812">
    <property type="entry name" value="Fido"/>
</dbReference>
<keyword evidence="2" id="KW-0547">Nucleotide-binding</keyword>
<evidence type="ECO:0000256" key="1">
    <source>
        <dbReference type="PIRSR" id="PIRSR640198-1"/>
    </source>
</evidence>
<dbReference type="KEGG" id="aon:DEH84_16365"/>
<gene>
    <name evidence="4" type="ORF">DEH84_16365</name>
</gene>
<dbReference type="InterPro" id="IPR025230">
    <property type="entry name" value="DUF4172"/>
</dbReference>
<dbReference type="SUPFAM" id="SSF140931">
    <property type="entry name" value="Fic-like"/>
    <property type="match status" value="1"/>
</dbReference>
<dbReference type="InterPro" id="IPR036597">
    <property type="entry name" value="Fido-like_dom_sf"/>
</dbReference>
<keyword evidence="2" id="KW-0067">ATP-binding</keyword>
<dbReference type="GO" id="GO:0005524">
    <property type="term" value="F:ATP binding"/>
    <property type="evidence" value="ECO:0007669"/>
    <property type="project" value="UniProtKB-KW"/>
</dbReference>
<name>A0A2U8FX49_9BURK</name>
<feature type="domain" description="Fido" evidence="3">
    <location>
        <begin position="119"/>
        <end position="276"/>
    </location>
</feature>
<reference evidence="4 5" key="1">
    <citation type="submission" date="2018-05" db="EMBL/GenBank/DDBJ databases">
        <title>complete genome sequence of Aquabacterium olei NBRC 110486.</title>
        <authorList>
            <person name="Tang B."/>
            <person name="Chang J."/>
            <person name="Zhang L."/>
            <person name="Yang H."/>
        </authorList>
    </citation>
    <scope>NUCLEOTIDE SEQUENCE [LARGE SCALE GENOMIC DNA]</scope>
    <source>
        <strain evidence="4 5">NBRC 110486</strain>
    </source>
</reference>
<dbReference type="Pfam" id="PF02661">
    <property type="entry name" value="Fic"/>
    <property type="match status" value="1"/>
</dbReference>
<evidence type="ECO:0000256" key="2">
    <source>
        <dbReference type="PIRSR" id="PIRSR640198-2"/>
    </source>
</evidence>